<keyword evidence="2" id="KW-1185">Reference proteome</keyword>
<evidence type="ECO:0000313" key="2">
    <source>
        <dbReference type="Proteomes" id="UP001159363"/>
    </source>
</evidence>
<dbReference type="Proteomes" id="UP001159363">
    <property type="component" value="Chromosome 3"/>
</dbReference>
<name>A0ABQ9HUQ8_9NEOP</name>
<dbReference type="PANTHER" id="PTHR46409:SF1">
    <property type="entry name" value="HTH PSQ-TYPE DOMAIN-CONTAINING PROTEIN"/>
    <property type="match status" value="1"/>
</dbReference>
<gene>
    <name evidence="1" type="ORF">PR048_007619</name>
</gene>
<comment type="caution">
    <text evidence="1">The sequence shown here is derived from an EMBL/GenBank/DDBJ whole genome shotgun (WGS) entry which is preliminary data.</text>
</comment>
<dbReference type="EMBL" id="JARBHB010000003">
    <property type="protein sequence ID" value="KAJ8888132.1"/>
    <property type="molecule type" value="Genomic_DNA"/>
</dbReference>
<reference evidence="1 2" key="1">
    <citation type="submission" date="2023-02" db="EMBL/GenBank/DDBJ databases">
        <title>LHISI_Scaffold_Assembly.</title>
        <authorList>
            <person name="Stuart O.P."/>
            <person name="Cleave R."/>
            <person name="Magrath M.J.L."/>
            <person name="Mikheyev A.S."/>
        </authorList>
    </citation>
    <scope>NUCLEOTIDE SEQUENCE [LARGE SCALE GENOMIC DNA]</scope>
    <source>
        <strain evidence="1">Daus_M_001</strain>
        <tissue evidence="1">Leg muscle</tissue>
    </source>
</reference>
<protein>
    <submittedName>
        <fullName evidence="1">Uncharacterized protein</fullName>
    </submittedName>
</protein>
<organism evidence="1 2">
    <name type="scientific">Dryococelus australis</name>
    <dbReference type="NCBI Taxonomy" id="614101"/>
    <lineage>
        <taxon>Eukaryota</taxon>
        <taxon>Metazoa</taxon>
        <taxon>Ecdysozoa</taxon>
        <taxon>Arthropoda</taxon>
        <taxon>Hexapoda</taxon>
        <taxon>Insecta</taxon>
        <taxon>Pterygota</taxon>
        <taxon>Neoptera</taxon>
        <taxon>Polyneoptera</taxon>
        <taxon>Phasmatodea</taxon>
        <taxon>Verophasmatodea</taxon>
        <taxon>Anareolatae</taxon>
        <taxon>Phasmatidae</taxon>
        <taxon>Eurycanthinae</taxon>
        <taxon>Dryococelus</taxon>
    </lineage>
</organism>
<evidence type="ECO:0000313" key="1">
    <source>
        <dbReference type="EMBL" id="KAJ8888132.1"/>
    </source>
</evidence>
<sequence length="114" mass="13159">MDARNLISKRKSIRSFQPPKINFLATDHIKMIHWKSTTTLLRPPLLRSGTAAEWNFDKFPCHTQVVERCVKLITEASQKVVGSNLRDGFTRTTLLQDLQCQVFQANLISNYQKK</sequence>
<accession>A0ABQ9HUQ8</accession>
<feature type="non-terminal residue" evidence="1">
    <location>
        <position position="114"/>
    </location>
</feature>
<dbReference type="PANTHER" id="PTHR46409">
    <property type="entry name" value="HTH PSQ-TYPE DOMAIN-CONTAINING PROTEIN"/>
    <property type="match status" value="1"/>
</dbReference>
<proteinExistence type="predicted"/>